<proteinExistence type="predicted"/>
<dbReference type="HOGENOM" id="CLU_048420_1_0_6"/>
<gene>
    <name evidence="2" type="primary">traB</name>
    <name evidence="2" type="ordered locus">ETA_pET450130</name>
</gene>
<evidence type="ECO:0000313" key="2">
    <source>
        <dbReference type="EMBL" id="CAO94957.1"/>
    </source>
</evidence>
<dbReference type="NCBIfam" id="NF010289">
    <property type="entry name" value="PRK13729.1"/>
    <property type="match status" value="1"/>
</dbReference>
<geneLocation type="plasmid" evidence="2 3">
    <name>pET45</name>
</geneLocation>
<dbReference type="OrthoDB" id="15544at2"/>
<dbReference type="Proteomes" id="UP000001726">
    <property type="component" value="Plasmid pET45"/>
</dbReference>
<keyword evidence="2" id="KW-0614">Plasmid</keyword>
<evidence type="ECO:0000313" key="3">
    <source>
        <dbReference type="Proteomes" id="UP000001726"/>
    </source>
</evidence>
<sequence>MGNINMLTKRKQLATLIGVLIAGSVGAGIVYLTAGDSKPAAQAIKPQSAPVSGVVTNAFTEQVQKSVLQQQQERTAVLEKELDDLKKQVSNQPSGESADVQVLKATVDALLKNQKASAEQNNGAHAVGEPEVKWNVQGSNSYSSPPVFPVGQGGNNYVPPKNDPRPQIGGIQHTSFSWEHPKVKGNPLPWISSGSFINASMIEGADANASVTGQQSSTPVVFTLLGNASLPNGHKYNLDQCRVTGEIYGDISSERGEVRTDHISCNISGDRHVDMPFKGHVSYQGKEGIRGKPVMRNGKIIAYAGAAGVLSGLGSGISESGTTSVGIGATATPAAGEIARQAFGGGASKAADTLSQYWIKRAEQYHPVIDIGAGNAVTVVFQEGFQLTTIEDEIARKSESAAGQVVDKVAGNMSADDGARTLSSLPPSGQQHGAIINPDDVIRKAKDLDLGSTVTSQ</sequence>
<dbReference type="RefSeq" id="WP_012443474.1">
    <property type="nucleotide sequence ID" value="NC_010699.1"/>
</dbReference>
<name>B2VB09_ERWT9</name>
<accession>B2VB09</accession>
<feature type="region of interest" description="Disordered" evidence="1">
    <location>
        <begin position="417"/>
        <end position="438"/>
    </location>
</feature>
<dbReference type="KEGG" id="eta:ETA_pET450130"/>
<feature type="compositionally biased region" description="Polar residues" evidence="1">
    <location>
        <begin position="421"/>
        <end position="431"/>
    </location>
</feature>
<organism evidence="2 3">
    <name type="scientific">Erwinia tasmaniensis (strain DSM 17950 / CFBP 7177 / CIP 109463 / NCPPB 4357 / Et1/99)</name>
    <dbReference type="NCBI Taxonomy" id="465817"/>
    <lineage>
        <taxon>Bacteria</taxon>
        <taxon>Pseudomonadati</taxon>
        <taxon>Pseudomonadota</taxon>
        <taxon>Gammaproteobacteria</taxon>
        <taxon>Enterobacterales</taxon>
        <taxon>Erwiniaceae</taxon>
        <taxon>Erwinia</taxon>
    </lineage>
</organism>
<reference evidence="2 3" key="1">
    <citation type="journal article" date="2008" name="Environ. Microbiol.">
        <title>The genome of Erwinia tasmaniensis strain Et1/99, a non-pathogenic bacterium in the genus Erwinia.</title>
        <authorList>
            <person name="Kube M."/>
            <person name="Migdoll A.M."/>
            <person name="Mueller I."/>
            <person name="Kuhl H."/>
            <person name="Beck A."/>
            <person name="Reinhardt R."/>
            <person name="Geider K."/>
        </authorList>
    </citation>
    <scope>NUCLEOTIDE SEQUENCE [LARGE SCALE GENOMIC DNA]</scope>
    <source>
        <strain evidence="3">DSM 17950 / CFBP 7177 / CIP 109463 / NCPPB 4357 / Et1/99</strain>
        <plasmid evidence="3">pET45</plasmid>
    </source>
</reference>
<evidence type="ECO:0000256" key="1">
    <source>
        <dbReference type="SAM" id="MobiDB-lite"/>
    </source>
</evidence>
<dbReference type="Pfam" id="PF03743">
    <property type="entry name" value="TrbI"/>
    <property type="match status" value="1"/>
</dbReference>
<keyword evidence="3" id="KW-1185">Reference proteome</keyword>
<dbReference type="EMBL" id="CU468132">
    <property type="protein sequence ID" value="CAO94957.1"/>
    <property type="molecule type" value="Genomic_DNA"/>
</dbReference>
<dbReference type="InterPro" id="IPR005498">
    <property type="entry name" value="T4SS_VirB10/TraB/TrbI"/>
</dbReference>
<dbReference type="AlphaFoldDB" id="B2VB09"/>
<dbReference type="CDD" id="cd16430">
    <property type="entry name" value="TraB"/>
    <property type="match status" value="1"/>
</dbReference>
<protein>
    <submittedName>
        <fullName evidence="2">TraB protein</fullName>
    </submittedName>
</protein>